<dbReference type="GO" id="GO:0016491">
    <property type="term" value="F:oxidoreductase activity"/>
    <property type="evidence" value="ECO:0007669"/>
    <property type="project" value="TreeGrafter"/>
</dbReference>
<name>A0A9N9BSG6_9GLOM</name>
<comment type="caution">
    <text evidence="4">The sequence shown here is derived from an EMBL/GenBank/DDBJ whole genome shotgun (WGS) entry which is preliminary data.</text>
</comment>
<feature type="compositionally biased region" description="Low complexity" evidence="2">
    <location>
        <begin position="313"/>
        <end position="326"/>
    </location>
</feature>
<gene>
    <name evidence="4" type="ORF">RFULGI_LOCUS5672</name>
</gene>
<protein>
    <submittedName>
        <fullName evidence="4">4508_t:CDS:1</fullName>
    </submittedName>
</protein>
<organism evidence="4 5">
    <name type="scientific">Racocetra fulgida</name>
    <dbReference type="NCBI Taxonomy" id="60492"/>
    <lineage>
        <taxon>Eukaryota</taxon>
        <taxon>Fungi</taxon>
        <taxon>Fungi incertae sedis</taxon>
        <taxon>Mucoromycota</taxon>
        <taxon>Glomeromycotina</taxon>
        <taxon>Glomeromycetes</taxon>
        <taxon>Diversisporales</taxon>
        <taxon>Gigasporaceae</taxon>
        <taxon>Racocetra</taxon>
    </lineage>
</organism>
<dbReference type="Proteomes" id="UP000789396">
    <property type="component" value="Unassembled WGS sequence"/>
</dbReference>
<dbReference type="AlphaFoldDB" id="A0A9N9BSG6"/>
<dbReference type="Gene3D" id="2.60.40.420">
    <property type="entry name" value="Cupredoxins - blue copper proteins"/>
    <property type="match status" value="2"/>
</dbReference>
<evidence type="ECO:0000313" key="4">
    <source>
        <dbReference type="EMBL" id="CAG8576610.1"/>
    </source>
</evidence>
<evidence type="ECO:0000256" key="2">
    <source>
        <dbReference type="SAM" id="MobiDB-lite"/>
    </source>
</evidence>
<proteinExistence type="inferred from homology"/>
<comment type="similarity">
    <text evidence="1">Belongs to the multicopper oxidase family.</text>
</comment>
<dbReference type="Pfam" id="PF00394">
    <property type="entry name" value="Cu-oxidase"/>
    <property type="match status" value="1"/>
</dbReference>
<dbReference type="FunFam" id="2.60.40.420:FF:000045">
    <property type="entry name" value="Laccase 2"/>
    <property type="match status" value="1"/>
</dbReference>
<reference evidence="4" key="1">
    <citation type="submission" date="2021-06" db="EMBL/GenBank/DDBJ databases">
        <authorList>
            <person name="Kallberg Y."/>
            <person name="Tangrot J."/>
            <person name="Rosling A."/>
        </authorList>
    </citation>
    <scope>NUCLEOTIDE SEQUENCE</scope>
    <source>
        <strain evidence="4">IN212</strain>
    </source>
</reference>
<feature type="region of interest" description="Disordered" evidence="2">
    <location>
        <begin position="305"/>
        <end position="404"/>
    </location>
</feature>
<dbReference type="PANTHER" id="PTHR11709">
    <property type="entry name" value="MULTI-COPPER OXIDASE"/>
    <property type="match status" value="1"/>
</dbReference>
<keyword evidence="5" id="KW-1185">Reference proteome</keyword>
<dbReference type="InterPro" id="IPR001117">
    <property type="entry name" value="Cu-oxidase_2nd"/>
</dbReference>
<evidence type="ECO:0000313" key="5">
    <source>
        <dbReference type="Proteomes" id="UP000789396"/>
    </source>
</evidence>
<sequence>MEVTVINEFGDPTSIKYRGNDPVPDSGEISGVGRYDCSKAEGSSCKDRGYAVYKVQQGKKYRFRIINTSAMAHFTVSFDGHPMTIIEVEGTHVKEYTVEYLPINIAERYSVIINCNQTVGNFWIKALIARCSIPYRPGDPRTINSNSAINYTVLGILRYEGAPESNPQSTGFRIPPPNCYDQDPSTLKPYKPEPPPSGDVETIPFTVDVSLLQTSNLLAATVNGQSFVPDFSYPTVKRLRDGMDPSRFLVTDNAYGFNISSGSPVEILIRNDENRTHPFHLVKSPDLLRMQLNDMPEEVSHLCDQFDNTNGLSHDPSMEPSEPDPSTENVVPDSSPDTSKQPDEDSYTPPDDSSTPPDDSYTPPDDSSTPPDDSSTPPDDSSTPPDDSSTPPDDSSTPPDDSSY</sequence>
<dbReference type="EMBL" id="CAJVPZ010006695">
    <property type="protein sequence ID" value="CAG8576610.1"/>
    <property type="molecule type" value="Genomic_DNA"/>
</dbReference>
<dbReference type="SUPFAM" id="SSF49503">
    <property type="entry name" value="Cupredoxins"/>
    <property type="match status" value="2"/>
</dbReference>
<accession>A0A9N9BSG6</accession>
<dbReference type="OrthoDB" id="2121828at2759"/>
<feature type="compositionally biased region" description="Low complexity" evidence="2">
    <location>
        <begin position="347"/>
        <end position="404"/>
    </location>
</feature>
<evidence type="ECO:0000259" key="3">
    <source>
        <dbReference type="Pfam" id="PF00394"/>
    </source>
</evidence>
<dbReference type="PANTHER" id="PTHR11709:SF511">
    <property type="entry name" value="LACCASE"/>
    <property type="match status" value="1"/>
</dbReference>
<feature type="domain" description="Plastocyanin-like" evidence="3">
    <location>
        <begin position="21"/>
        <end position="161"/>
    </location>
</feature>
<evidence type="ECO:0000256" key="1">
    <source>
        <dbReference type="ARBA" id="ARBA00010609"/>
    </source>
</evidence>
<dbReference type="InterPro" id="IPR045087">
    <property type="entry name" value="Cu-oxidase_fam"/>
</dbReference>
<dbReference type="InterPro" id="IPR008972">
    <property type="entry name" value="Cupredoxin"/>
</dbReference>